<reference evidence="1 2" key="1">
    <citation type="submission" date="2016-02" db="EMBL/GenBank/DDBJ databases">
        <title>Secondary metabolites in Legionella.</title>
        <authorList>
            <person name="Tobias N.J."/>
            <person name="Bode H.B."/>
        </authorList>
    </citation>
    <scope>NUCLEOTIDE SEQUENCE [LARGE SCALE GENOMIC DNA]</scope>
    <source>
        <strain evidence="1 2">DSM 19216</strain>
    </source>
</reference>
<dbReference type="OrthoDB" id="5635763at2"/>
<protein>
    <submittedName>
        <fullName evidence="1">Uncharacterized protein</fullName>
    </submittedName>
</protein>
<evidence type="ECO:0000313" key="1">
    <source>
        <dbReference type="EMBL" id="OEH46595.1"/>
    </source>
</evidence>
<accession>A0A1E5JPZ8</accession>
<evidence type="ECO:0000313" key="2">
    <source>
        <dbReference type="Proteomes" id="UP000095229"/>
    </source>
</evidence>
<dbReference type="EMBL" id="LSOG01000064">
    <property type="protein sequence ID" value="OEH46595.1"/>
    <property type="molecule type" value="Genomic_DNA"/>
</dbReference>
<proteinExistence type="predicted"/>
<dbReference type="STRING" id="45071.Lpar_0901"/>
<dbReference type="RefSeq" id="WP_058516798.1">
    <property type="nucleotide sequence ID" value="NZ_CAAAIE010000002.1"/>
</dbReference>
<name>A0A1E5JPZ8_9GAMM</name>
<dbReference type="PATRIC" id="fig|45071.6.peg.968"/>
<dbReference type="AlphaFoldDB" id="A0A1E5JPZ8"/>
<sequence length="259" mass="29693">MTKSLTKEFRASLIYYLLNPYDVTNKKSLTESAFAIYKHVVSQYGMEPDKFMVHIDEMVGSAVRGIRVHPYLGEILDSFNRQLSRTENATAQAFHVLTLTYHLYLKNNLVSPEKTAQEQLVKLRAATQQLSGANPYAEKLESALEQLTRLVNEHFKLSAKIQFQQHEEFEKKLGEVCSEYKNAIENDAFVKSAFYSFLAAILNIFSLTDSAKTYQRKSMFFQEVSHTSQNTLSNFNIPCIEVESIHDELEYSMASSNLR</sequence>
<dbReference type="Proteomes" id="UP000095229">
    <property type="component" value="Unassembled WGS sequence"/>
</dbReference>
<gene>
    <name evidence="1" type="ORF">lpari_02382</name>
</gene>
<comment type="caution">
    <text evidence="1">The sequence shown here is derived from an EMBL/GenBank/DDBJ whole genome shotgun (WGS) entry which is preliminary data.</text>
</comment>
<keyword evidence="2" id="KW-1185">Reference proteome</keyword>
<organism evidence="1 2">
    <name type="scientific">Legionella parisiensis</name>
    <dbReference type="NCBI Taxonomy" id="45071"/>
    <lineage>
        <taxon>Bacteria</taxon>
        <taxon>Pseudomonadati</taxon>
        <taxon>Pseudomonadota</taxon>
        <taxon>Gammaproteobacteria</taxon>
        <taxon>Legionellales</taxon>
        <taxon>Legionellaceae</taxon>
        <taxon>Legionella</taxon>
    </lineage>
</organism>